<protein>
    <submittedName>
        <fullName evidence="2">PrcB C-terminal</fullName>
    </submittedName>
</protein>
<name>A0A0F7DBN4_9EURY</name>
<dbReference type="AlphaFoldDB" id="A0A0F7DBN4"/>
<evidence type="ECO:0000259" key="1">
    <source>
        <dbReference type="Pfam" id="PF14343"/>
    </source>
</evidence>
<dbReference type="Proteomes" id="UP000034723">
    <property type="component" value="Chromosome"/>
</dbReference>
<sequence length="148" mass="16833">MRWILLLILSLLTLSLLGCSGKEENQVKFDVIGKGYFSNVAEKRYMVIRSTDEFRDFINETGVIFQPPDFNTTMVIAVFMGERKTGGYEINIGKILEEDGKLVVFVDLYEPSDTCLVTSVITSPFQVVKLKKFDGKVEFVETVREIKC</sequence>
<gene>
    <name evidence="2" type="ORF">GAH_01302</name>
</gene>
<reference evidence="2 3" key="1">
    <citation type="submission" date="2015-04" db="EMBL/GenBank/DDBJ databases">
        <title>The complete genome sequence of the hyperthermophilic, obligate iron-reducing archaeon Geoglobus ahangari strain 234T.</title>
        <authorList>
            <person name="Manzella M.P."/>
            <person name="Holmes D.E."/>
            <person name="Rocheleau J.M."/>
            <person name="Chung A."/>
            <person name="Reguera G."/>
            <person name="Kashefi K."/>
        </authorList>
    </citation>
    <scope>NUCLEOTIDE SEQUENCE [LARGE SCALE GENOMIC DNA]</scope>
    <source>
        <strain evidence="2 3">234</strain>
    </source>
</reference>
<evidence type="ECO:0000313" key="2">
    <source>
        <dbReference type="EMBL" id="AKG91396.1"/>
    </source>
</evidence>
<keyword evidence="3" id="KW-1185">Reference proteome</keyword>
<dbReference type="EMBL" id="CP011267">
    <property type="protein sequence ID" value="AKG91396.1"/>
    <property type="molecule type" value="Genomic_DNA"/>
</dbReference>
<evidence type="ECO:0000313" key="3">
    <source>
        <dbReference type="Proteomes" id="UP000034723"/>
    </source>
</evidence>
<organism evidence="2 3">
    <name type="scientific">Geoglobus ahangari</name>
    <dbReference type="NCBI Taxonomy" id="113653"/>
    <lineage>
        <taxon>Archaea</taxon>
        <taxon>Methanobacteriati</taxon>
        <taxon>Methanobacteriota</taxon>
        <taxon>Archaeoglobi</taxon>
        <taxon>Archaeoglobales</taxon>
        <taxon>Archaeoglobaceae</taxon>
        <taxon>Geoglobus</taxon>
    </lineage>
</organism>
<accession>A0A0F7DBN4</accession>
<dbReference type="RefSeq" id="WP_048095466.1">
    <property type="nucleotide sequence ID" value="NZ_CP011267.1"/>
</dbReference>
<dbReference type="KEGG" id="gah:GAH_01302"/>
<dbReference type="GeneID" id="24803873"/>
<dbReference type="PROSITE" id="PS51257">
    <property type="entry name" value="PROKAR_LIPOPROTEIN"/>
    <property type="match status" value="1"/>
</dbReference>
<proteinExistence type="predicted"/>
<dbReference type="Pfam" id="PF14343">
    <property type="entry name" value="PrcB_C"/>
    <property type="match status" value="1"/>
</dbReference>
<feature type="domain" description="PrcB C-terminal" evidence="1">
    <location>
        <begin position="74"/>
        <end position="130"/>
    </location>
</feature>
<dbReference type="HOGENOM" id="CLU_142689_0_0_2"/>
<dbReference type="InterPro" id="IPR025748">
    <property type="entry name" value="PrcB_C_dom"/>
</dbReference>
<dbReference type="InParanoid" id="A0A0F7DBN4"/>